<dbReference type="Proteomes" id="UP001252186">
    <property type="component" value="Unassembled WGS sequence"/>
</dbReference>
<dbReference type="InterPro" id="IPR049311">
    <property type="entry name" value="GIY_YIG_cat"/>
</dbReference>
<keyword evidence="3" id="KW-1185">Reference proteome</keyword>
<name>A0ABU2Y4C2_9FLAO</name>
<evidence type="ECO:0000313" key="3">
    <source>
        <dbReference type="Proteomes" id="UP001252186"/>
    </source>
</evidence>
<comment type="caution">
    <text evidence="2">The sequence shown here is derived from an EMBL/GenBank/DDBJ whole genome shotgun (WGS) entry which is preliminary data.</text>
</comment>
<feature type="domain" description="GIY-YIG catalytic" evidence="1">
    <location>
        <begin position="121"/>
        <end position="261"/>
    </location>
</feature>
<accession>A0ABU2Y4C2</accession>
<protein>
    <recommendedName>
        <fullName evidence="1">GIY-YIG catalytic domain-containing protein</fullName>
    </recommendedName>
</protein>
<reference evidence="2 3" key="1">
    <citation type="submission" date="2023-09" db="EMBL/GenBank/DDBJ databases">
        <authorList>
            <person name="Rey-Velasco X."/>
        </authorList>
    </citation>
    <scope>NUCLEOTIDE SEQUENCE [LARGE SCALE GENOMIC DNA]</scope>
    <source>
        <strain evidence="2 3">P050</strain>
    </source>
</reference>
<dbReference type="Pfam" id="PF20815">
    <property type="entry name" value="GIY_YIG_2"/>
    <property type="match status" value="1"/>
</dbReference>
<evidence type="ECO:0000313" key="2">
    <source>
        <dbReference type="EMBL" id="MDT0552115.1"/>
    </source>
</evidence>
<dbReference type="RefSeq" id="WP_311591943.1">
    <property type="nucleotide sequence ID" value="NZ_JAVRHV010000001.1"/>
</dbReference>
<sequence>MTLHGAITQILLNTKVAMSPSGIANELNKIKLYSKKDGSAIKSSQIGARVKNYPHLFKKEGTLISLKSKTGVQKINAQIQQKKTSIDSIDQNTNLLVKVLMNEKNFKQASIIENSVPDSPGLYCIRISNPGTLVDSFSKVLKERDHNIVYIGIASKSLKKRFLGQELRAKGHGTFFRSLGAVLGYTPEKGSLIGKRNQNNYTFSQKNEAKIIHWINDNLIVNWVATDNEINSIESGLIREYLPLLNIAGNPGALLELSKLRNNCKTIARG</sequence>
<organism evidence="2 3">
    <name type="scientific">Urechidicola vernalis</name>
    <dbReference type="NCBI Taxonomy" id="3075600"/>
    <lineage>
        <taxon>Bacteria</taxon>
        <taxon>Pseudomonadati</taxon>
        <taxon>Bacteroidota</taxon>
        <taxon>Flavobacteriia</taxon>
        <taxon>Flavobacteriales</taxon>
        <taxon>Flavobacteriaceae</taxon>
        <taxon>Urechidicola</taxon>
    </lineage>
</organism>
<evidence type="ECO:0000259" key="1">
    <source>
        <dbReference type="Pfam" id="PF20815"/>
    </source>
</evidence>
<gene>
    <name evidence="2" type="ORF">RM519_02545</name>
</gene>
<dbReference type="EMBL" id="JAVRHV010000001">
    <property type="protein sequence ID" value="MDT0552115.1"/>
    <property type="molecule type" value="Genomic_DNA"/>
</dbReference>
<proteinExistence type="predicted"/>